<feature type="region of interest" description="Disordered" evidence="1">
    <location>
        <begin position="1"/>
        <end position="129"/>
    </location>
</feature>
<evidence type="ECO:0000313" key="3">
    <source>
        <dbReference type="Proteomes" id="UP001150238"/>
    </source>
</evidence>
<dbReference type="AlphaFoldDB" id="A0A9W9AYC7"/>
<dbReference type="GO" id="GO:0005737">
    <property type="term" value="C:cytoplasm"/>
    <property type="evidence" value="ECO:0007669"/>
    <property type="project" value="TreeGrafter"/>
</dbReference>
<dbReference type="PANTHER" id="PTHR28031">
    <property type="entry name" value="PROLINE-RICH PROTEIN HUA1"/>
    <property type="match status" value="1"/>
</dbReference>
<feature type="compositionally biased region" description="Pro residues" evidence="1">
    <location>
        <begin position="248"/>
        <end position="257"/>
    </location>
</feature>
<reference evidence="2" key="1">
    <citation type="submission" date="2022-08" db="EMBL/GenBank/DDBJ databases">
        <authorList>
            <consortium name="DOE Joint Genome Institute"/>
            <person name="Min B."/>
            <person name="Riley R."/>
            <person name="Sierra-Patev S."/>
            <person name="Naranjo-Ortiz M."/>
            <person name="Looney B."/>
            <person name="Konkel Z."/>
            <person name="Slot J.C."/>
            <person name="Sakamoto Y."/>
            <person name="Steenwyk J.L."/>
            <person name="Rokas A."/>
            <person name="Carro J."/>
            <person name="Camarero S."/>
            <person name="Ferreira P."/>
            <person name="Molpeceres G."/>
            <person name="Ruiz-Duenas F.J."/>
            <person name="Serrano A."/>
            <person name="Henrissat B."/>
            <person name="Drula E."/>
            <person name="Hughes K.W."/>
            <person name="Mata J.L."/>
            <person name="Ishikawa N.K."/>
            <person name="Vargas-Isla R."/>
            <person name="Ushijima S."/>
            <person name="Smith C.A."/>
            <person name="Ahrendt S."/>
            <person name="Andreopoulos W."/>
            <person name="He G."/>
            <person name="Labutti K."/>
            <person name="Lipzen A."/>
            <person name="Ng V."/>
            <person name="Sandor L."/>
            <person name="Barry K."/>
            <person name="Martinez A.T."/>
            <person name="Xiao Y."/>
            <person name="Gibbons J.G."/>
            <person name="Terashima K."/>
            <person name="Hibbett D.S."/>
            <person name="Grigoriev I.V."/>
        </authorList>
    </citation>
    <scope>NUCLEOTIDE SEQUENCE</scope>
    <source>
        <strain evidence="2">Sp2 HRB7682 ss15</strain>
    </source>
</reference>
<name>A0A9W9AYC7_9AGAR</name>
<feature type="compositionally biased region" description="Polar residues" evidence="1">
    <location>
        <begin position="1"/>
        <end position="11"/>
    </location>
</feature>
<dbReference type="InterPro" id="IPR038910">
    <property type="entry name" value="Hua1-like"/>
</dbReference>
<dbReference type="PANTHER" id="PTHR28031:SF1">
    <property type="entry name" value="PROLINE-RICH PROTEIN HUA1"/>
    <property type="match status" value="1"/>
</dbReference>
<reference evidence="2" key="2">
    <citation type="journal article" date="2023" name="Proc. Natl. Acad. Sci. U.S.A.">
        <title>A global phylogenomic analysis of the shiitake genus Lentinula.</title>
        <authorList>
            <person name="Sierra-Patev S."/>
            <person name="Min B."/>
            <person name="Naranjo-Ortiz M."/>
            <person name="Looney B."/>
            <person name="Konkel Z."/>
            <person name="Slot J.C."/>
            <person name="Sakamoto Y."/>
            <person name="Steenwyk J.L."/>
            <person name="Rokas A."/>
            <person name="Carro J."/>
            <person name="Camarero S."/>
            <person name="Ferreira P."/>
            <person name="Molpeceres G."/>
            <person name="Ruiz-Duenas F.J."/>
            <person name="Serrano A."/>
            <person name="Henrissat B."/>
            <person name="Drula E."/>
            <person name="Hughes K.W."/>
            <person name="Mata J.L."/>
            <person name="Ishikawa N.K."/>
            <person name="Vargas-Isla R."/>
            <person name="Ushijima S."/>
            <person name="Smith C.A."/>
            <person name="Donoghue J."/>
            <person name="Ahrendt S."/>
            <person name="Andreopoulos W."/>
            <person name="He G."/>
            <person name="LaButti K."/>
            <person name="Lipzen A."/>
            <person name="Ng V."/>
            <person name="Riley R."/>
            <person name="Sandor L."/>
            <person name="Barry K."/>
            <person name="Martinez A.T."/>
            <person name="Xiao Y."/>
            <person name="Gibbons J.G."/>
            <person name="Terashima K."/>
            <person name="Grigoriev I.V."/>
            <person name="Hibbett D."/>
        </authorList>
    </citation>
    <scope>NUCLEOTIDE SEQUENCE</scope>
    <source>
        <strain evidence="2">Sp2 HRB7682 ss15</strain>
    </source>
</reference>
<feature type="compositionally biased region" description="Low complexity" evidence="1">
    <location>
        <begin position="175"/>
        <end position="204"/>
    </location>
</feature>
<protein>
    <submittedName>
        <fullName evidence="2">Uncharacterized protein</fullName>
    </submittedName>
</protein>
<feature type="compositionally biased region" description="Low complexity" evidence="1">
    <location>
        <begin position="19"/>
        <end position="51"/>
    </location>
</feature>
<dbReference type="EMBL" id="JANVFS010000005">
    <property type="protein sequence ID" value="KAJ4491944.1"/>
    <property type="molecule type" value="Genomic_DNA"/>
</dbReference>
<sequence length="468" mass="50308">MSTNVKSSRNPFRNRAITDDTQTQSSSTNEVSSSSVSTRPVTPPASASAPSVHNNDHPVDHQRSSPPSTPSASSSTDILNEELPPAYTFTPDSTHGEQTVEYGPRRPFQNAPPPISPSHPQHPLTANSTGWSTIQHNVIPPPSQPQSLWQQITGHLADQLTGLSTGSQYDNRHGPYSIPHHSGYSHPSPSPSQSPWTPQQASSSVEPPPLPPRRNASQVSPTSEFAQEFYAAGTGSPSDNVTEAIRYQPPPGPPPSGSPRTPDDDGRPTKTPVPGHPLLNHGRLLVYPPGFQCEKCRNVGYKQNDPSNPCRKCWSKYAKPFSGAITYSSFKSSSAGTGKTFQRPLPLLRPPQAGFSRSQHNSGYPGSAYVQNLSPGQDSLQPPPSGPYLPHSHPPYPPHVPPPNIRIMPSNYAPYGPPQPLPGSVVYAPGDPRLGGTLCWRCDGEGSIGGFLFQEQCHVCGGLGRTYR</sequence>
<feature type="compositionally biased region" description="Low complexity" evidence="1">
    <location>
        <begin position="64"/>
        <end position="76"/>
    </location>
</feature>
<evidence type="ECO:0000313" key="2">
    <source>
        <dbReference type="EMBL" id="KAJ4491944.1"/>
    </source>
</evidence>
<proteinExistence type="predicted"/>
<evidence type="ECO:0000256" key="1">
    <source>
        <dbReference type="SAM" id="MobiDB-lite"/>
    </source>
</evidence>
<gene>
    <name evidence="2" type="ORF">C8J55DRAFT_485901</name>
</gene>
<feature type="region of interest" description="Disordered" evidence="1">
    <location>
        <begin position="354"/>
        <end position="398"/>
    </location>
</feature>
<feature type="compositionally biased region" description="Polar residues" evidence="1">
    <location>
        <begin position="355"/>
        <end position="380"/>
    </location>
</feature>
<feature type="compositionally biased region" description="Basic and acidic residues" evidence="1">
    <location>
        <begin position="54"/>
        <end position="63"/>
    </location>
</feature>
<dbReference type="Proteomes" id="UP001150238">
    <property type="component" value="Unassembled WGS sequence"/>
</dbReference>
<accession>A0A9W9AYC7</accession>
<organism evidence="2 3">
    <name type="scientific">Lentinula lateritia</name>
    <dbReference type="NCBI Taxonomy" id="40482"/>
    <lineage>
        <taxon>Eukaryota</taxon>
        <taxon>Fungi</taxon>
        <taxon>Dikarya</taxon>
        <taxon>Basidiomycota</taxon>
        <taxon>Agaricomycotina</taxon>
        <taxon>Agaricomycetes</taxon>
        <taxon>Agaricomycetidae</taxon>
        <taxon>Agaricales</taxon>
        <taxon>Marasmiineae</taxon>
        <taxon>Omphalotaceae</taxon>
        <taxon>Lentinula</taxon>
    </lineage>
</organism>
<feature type="compositionally biased region" description="Polar residues" evidence="1">
    <location>
        <begin position="215"/>
        <end position="225"/>
    </location>
</feature>
<feature type="compositionally biased region" description="Pro residues" evidence="1">
    <location>
        <begin position="381"/>
        <end position="398"/>
    </location>
</feature>
<feature type="region of interest" description="Disordered" evidence="1">
    <location>
        <begin position="162"/>
        <end position="281"/>
    </location>
</feature>
<comment type="caution">
    <text evidence="2">The sequence shown here is derived from an EMBL/GenBank/DDBJ whole genome shotgun (WGS) entry which is preliminary data.</text>
</comment>